<dbReference type="RefSeq" id="WP_373872014.1">
    <property type="nucleotide sequence ID" value="NZ_BOMU01000111.1"/>
</dbReference>
<dbReference type="AlphaFoldDB" id="A0A239IT89"/>
<dbReference type="Proteomes" id="UP000198415">
    <property type="component" value="Unassembled WGS sequence"/>
</dbReference>
<dbReference type="PANTHER" id="PTHR43069:SF2">
    <property type="entry name" value="FUMARYLACETOACETASE"/>
    <property type="match status" value="1"/>
</dbReference>
<reference evidence="2 3" key="1">
    <citation type="submission" date="2017-06" db="EMBL/GenBank/DDBJ databases">
        <authorList>
            <person name="Kim H.J."/>
            <person name="Triplett B.A."/>
        </authorList>
    </citation>
    <scope>NUCLEOTIDE SEQUENCE [LARGE SCALE GENOMIC DNA]</scope>
    <source>
        <strain evidence="2 3">DSM 43151</strain>
    </source>
</reference>
<feature type="domain" description="Fumarylacetoacetase-like C-terminal" evidence="1">
    <location>
        <begin position="57"/>
        <end position="151"/>
    </location>
</feature>
<evidence type="ECO:0000259" key="1">
    <source>
        <dbReference type="Pfam" id="PF01557"/>
    </source>
</evidence>
<dbReference type="InterPro" id="IPR011234">
    <property type="entry name" value="Fumarylacetoacetase-like_C"/>
</dbReference>
<name>A0A239IT89_9ACTN</name>
<dbReference type="GO" id="GO:1902000">
    <property type="term" value="P:homogentisate catabolic process"/>
    <property type="evidence" value="ECO:0007669"/>
    <property type="project" value="TreeGrafter"/>
</dbReference>
<evidence type="ECO:0000313" key="3">
    <source>
        <dbReference type="Proteomes" id="UP000198415"/>
    </source>
</evidence>
<gene>
    <name evidence="2" type="ORF">SAMN06264365_13083</name>
</gene>
<dbReference type="GO" id="GO:0006572">
    <property type="term" value="P:L-tyrosine catabolic process"/>
    <property type="evidence" value="ECO:0007669"/>
    <property type="project" value="TreeGrafter"/>
</dbReference>
<accession>A0A239IT89</accession>
<dbReference type="GO" id="GO:0004334">
    <property type="term" value="F:fumarylacetoacetase activity"/>
    <property type="evidence" value="ECO:0007669"/>
    <property type="project" value="InterPro"/>
</dbReference>
<keyword evidence="3" id="KW-1185">Reference proteome</keyword>
<dbReference type="Gene3D" id="3.90.850.10">
    <property type="entry name" value="Fumarylacetoacetase-like, C-terminal domain"/>
    <property type="match status" value="1"/>
</dbReference>
<keyword evidence="2" id="KW-0378">Hydrolase</keyword>
<dbReference type="InterPro" id="IPR005959">
    <property type="entry name" value="Fumarylacetoacetase"/>
</dbReference>
<dbReference type="Pfam" id="PF01557">
    <property type="entry name" value="FAA_hydrolase"/>
    <property type="match status" value="1"/>
</dbReference>
<dbReference type="SUPFAM" id="SSF56529">
    <property type="entry name" value="FAH"/>
    <property type="match status" value="1"/>
</dbReference>
<dbReference type="EMBL" id="FZNR01000030">
    <property type="protein sequence ID" value="SNS96243.1"/>
    <property type="molecule type" value="Genomic_DNA"/>
</dbReference>
<dbReference type="GO" id="GO:0006559">
    <property type="term" value="P:L-phenylalanine catabolic process"/>
    <property type="evidence" value="ECO:0007669"/>
    <property type="project" value="TreeGrafter"/>
</dbReference>
<organism evidence="2 3">
    <name type="scientific">Actinoplanes regularis</name>
    <dbReference type="NCBI Taxonomy" id="52697"/>
    <lineage>
        <taxon>Bacteria</taxon>
        <taxon>Bacillati</taxon>
        <taxon>Actinomycetota</taxon>
        <taxon>Actinomycetes</taxon>
        <taxon>Micromonosporales</taxon>
        <taxon>Micromonosporaceae</taxon>
        <taxon>Actinoplanes</taxon>
    </lineage>
</organism>
<dbReference type="InterPro" id="IPR036663">
    <property type="entry name" value="Fumarylacetoacetase_C_sf"/>
</dbReference>
<proteinExistence type="predicted"/>
<protein>
    <submittedName>
        <fullName evidence="2">Fumarylacetoacetate (FAA) hydrolase family protein</fullName>
    </submittedName>
</protein>
<sequence length="160" mass="17914">MPRWWRRPFSIDRTEQVLTDLGVRVGRQWAEEAKRREVIRPAPVMVRWSSTGRPSASRQVVLDNESGPGWQEMPLRGRFDPINEEIVAALRGLPHQQLVVLGTSLNGRVISRPPFSSMYWTPAQMLAHMTANGASIRPGDLYASGPVSGPELDQRGSLMS</sequence>
<dbReference type="PANTHER" id="PTHR43069">
    <property type="entry name" value="FUMARYLACETOACETASE"/>
    <property type="match status" value="1"/>
</dbReference>
<evidence type="ECO:0000313" key="2">
    <source>
        <dbReference type="EMBL" id="SNS96243.1"/>
    </source>
</evidence>